<dbReference type="OrthoDB" id="9803892at2"/>
<name>A0A3D9UVW8_9MICO</name>
<organism evidence="2 3">
    <name type="scientific">Calidifontibacter indicus</name>
    <dbReference type="NCBI Taxonomy" id="419650"/>
    <lineage>
        <taxon>Bacteria</taxon>
        <taxon>Bacillati</taxon>
        <taxon>Actinomycetota</taxon>
        <taxon>Actinomycetes</taxon>
        <taxon>Micrococcales</taxon>
        <taxon>Dermacoccaceae</taxon>
        <taxon>Calidifontibacter</taxon>
    </lineage>
</organism>
<feature type="domain" description="RmlD-like substrate binding" evidence="1">
    <location>
        <begin position="1"/>
        <end position="265"/>
    </location>
</feature>
<dbReference type="AlphaFoldDB" id="A0A3D9UVW8"/>
<proteinExistence type="predicted"/>
<dbReference type="PANTHER" id="PTHR43242:SF1">
    <property type="entry name" value="NAD(P)-BINDING ROSSMANN-FOLD SUPERFAMILY PROTEIN"/>
    <property type="match status" value="1"/>
</dbReference>
<comment type="caution">
    <text evidence="2">The sequence shown here is derived from an EMBL/GenBank/DDBJ whole genome shotgun (WGS) entry which is preliminary data.</text>
</comment>
<sequence length="274" mass="28363">MRVLVTGGSGALGSHLSAALLRRGDDVVATGHRVPVLVAGVQTVPLDLADAAAVTSLVREVRPDLVVNTAYAYADWTVTAVAPGVLAAAATDAGAQVVHISSDAVFSGHKPAYVETDLPDPLIPYGAAKAAAEVGVRLAAPDSTVVRTTLIMGHRAAPMETLSRALATGERDGVLFTDDVRCPVHVDDLVAALLELADARRPGMFHVGGPDALSRMAIGELVCVRDGLPADRLVPGLRADLPVPGALDLRLDCTATQALLRTRLRGAREFLATG</sequence>
<dbReference type="Proteomes" id="UP000256253">
    <property type="component" value="Unassembled WGS sequence"/>
</dbReference>
<dbReference type="SUPFAM" id="SSF51735">
    <property type="entry name" value="NAD(P)-binding Rossmann-fold domains"/>
    <property type="match status" value="1"/>
</dbReference>
<accession>A0A3D9UVW8</accession>
<evidence type="ECO:0000313" key="3">
    <source>
        <dbReference type="Proteomes" id="UP000256253"/>
    </source>
</evidence>
<evidence type="ECO:0000313" key="2">
    <source>
        <dbReference type="EMBL" id="REF30755.1"/>
    </source>
</evidence>
<keyword evidence="3" id="KW-1185">Reference proteome</keyword>
<protein>
    <submittedName>
        <fullName evidence="2">dTDP-4-dehydrorhamnose reductase</fullName>
    </submittedName>
</protein>
<dbReference type="PANTHER" id="PTHR43242">
    <property type="entry name" value="NAD(P)-BINDING ROSSMANN-FOLD SUPERFAMILY PROTEIN"/>
    <property type="match status" value="1"/>
</dbReference>
<dbReference type="Pfam" id="PF04321">
    <property type="entry name" value="RmlD_sub_bind"/>
    <property type="match status" value="1"/>
</dbReference>
<dbReference type="InterPro" id="IPR036291">
    <property type="entry name" value="NAD(P)-bd_dom_sf"/>
</dbReference>
<dbReference type="Gene3D" id="3.40.50.720">
    <property type="entry name" value="NAD(P)-binding Rossmann-like Domain"/>
    <property type="match status" value="1"/>
</dbReference>
<dbReference type="RefSeq" id="WP_115922697.1">
    <property type="nucleotide sequence ID" value="NZ_QTUA01000001.1"/>
</dbReference>
<dbReference type="InterPro" id="IPR029903">
    <property type="entry name" value="RmlD-like-bd"/>
</dbReference>
<gene>
    <name evidence="2" type="ORF">DFJ65_1771</name>
</gene>
<dbReference type="EMBL" id="QTUA01000001">
    <property type="protein sequence ID" value="REF30755.1"/>
    <property type="molecule type" value="Genomic_DNA"/>
</dbReference>
<reference evidence="2 3" key="1">
    <citation type="submission" date="2018-08" db="EMBL/GenBank/DDBJ databases">
        <title>Sequencing the genomes of 1000 actinobacteria strains.</title>
        <authorList>
            <person name="Klenk H.-P."/>
        </authorList>
    </citation>
    <scope>NUCLEOTIDE SEQUENCE [LARGE SCALE GENOMIC DNA]</scope>
    <source>
        <strain evidence="2 3">DSM 22967</strain>
    </source>
</reference>
<evidence type="ECO:0000259" key="1">
    <source>
        <dbReference type="Pfam" id="PF04321"/>
    </source>
</evidence>